<dbReference type="InterPro" id="IPR043928">
    <property type="entry name" value="DNVP"/>
</dbReference>
<reference evidence="1" key="1">
    <citation type="journal article" date="2020" name="Nature">
        <title>Giant virus diversity and host interactions through global metagenomics.</title>
        <authorList>
            <person name="Schulz F."/>
            <person name="Roux S."/>
            <person name="Paez-Espino D."/>
            <person name="Jungbluth S."/>
            <person name="Walsh D.A."/>
            <person name="Denef V.J."/>
            <person name="McMahon K.D."/>
            <person name="Konstantinidis K.T."/>
            <person name="Eloe-Fadrosh E.A."/>
            <person name="Kyrpides N.C."/>
            <person name="Woyke T."/>
        </authorList>
    </citation>
    <scope>NUCLEOTIDE SEQUENCE</scope>
    <source>
        <strain evidence="1">GVMAG-S-1074260-58</strain>
    </source>
</reference>
<organism evidence="1">
    <name type="scientific">viral metagenome</name>
    <dbReference type="NCBI Taxonomy" id="1070528"/>
    <lineage>
        <taxon>unclassified sequences</taxon>
        <taxon>metagenomes</taxon>
        <taxon>organismal metagenomes</taxon>
    </lineage>
</organism>
<dbReference type="AlphaFoldDB" id="A0A6C0JY37"/>
<accession>A0A6C0JY37</accession>
<evidence type="ECO:0000313" key="1">
    <source>
        <dbReference type="EMBL" id="QHU09287.1"/>
    </source>
</evidence>
<dbReference type="GO" id="GO:0003677">
    <property type="term" value="F:DNA binding"/>
    <property type="evidence" value="ECO:0007669"/>
    <property type="project" value="InterPro"/>
</dbReference>
<sequence>MRKRVDKSSDGKYHINGTAFDELIGTRAKVLHGTAYKTSGGLTKHDIRVNKKTGRIVSKKRSDEARKSRRLEKAGYKPKKGKFVLMRKTIRRTRK</sequence>
<dbReference type="Pfam" id="PF19060">
    <property type="entry name" value="DVNP"/>
    <property type="match status" value="1"/>
</dbReference>
<dbReference type="EMBL" id="MN740707">
    <property type="protein sequence ID" value="QHU09287.1"/>
    <property type="molecule type" value="Genomic_DNA"/>
</dbReference>
<proteinExistence type="predicted"/>
<protein>
    <submittedName>
        <fullName evidence="1">Uncharacterized protein</fullName>
    </submittedName>
</protein>
<name>A0A6C0JY37_9ZZZZ</name>
<dbReference type="GO" id="GO:0051276">
    <property type="term" value="P:chromosome organization"/>
    <property type="evidence" value="ECO:0007669"/>
    <property type="project" value="InterPro"/>
</dbReference>